<dbReference type="InterPro" id="IPR026516">
    <property type="entry name" value="THAP1/10"/>
</dbReference>
<keyword evidence="2 5" id="KW-0863">Zinc-finger</keyword>
<keyword evidence="8" id="KW-1185">Reference proteome</keyword>
<dbReference type="InterPro" id="IPR006612">
    <property type="entry name" value="THAP_Znf"/>
</dbReference>
<dbReference type="Gene3D" id="6.20.210.20">
    <property type="entry name" value="THAP domain"/>
    <property type="match status" value="1"/>
</dbReference>
<dbReference type="SUPFAM" id="SSF57716">
    <property type="entry name" value="Glucocorticoid receptor-like (DNA-binding domain)"/>
    <property type="match status" value="1"/>
</dbReference>
<reference evidence="7 8" key="1">
    <citation type="journal article" date="2024" name="Insects">
        <title>An Improved Chromosome-Level Genome Assembly of the Firefly Pyrocoelia pectoralis.</title>
        <authorList>
            <person name="Fu X."/>
            <person name="Meyer-Rochow V.B."/>
            <person name="Ballantyne L."/>
            <person name="Zhu X."/>
        </authorList>
    </citation>
    <scope>NUCLEOTIDE SEQUENCE [LARGE SCALE GENOMIC DNA]</scope>
    <source>
        <strain evidence="7">XCY_ONT2</strain>
    </source>
</reference>
<dbReference type="Proteomes" id="UP001329430">
    <property type="component" value="Chromosome 3"/>
</dbReference>
<keyword evidence="3" id="KW-0862">Zinc</keyword>
<evidence type="ECO:0000256" key="1">
    <source>
        <dbReference type="ARBA" id="ARBA00022723"/>
    </source>
</evidence>
<dbReference type="AlphaFoldDB" id="A0AAN7VJP7"/>
<sequence>MRCAVYGCGADNQAKAFSREAKFFSFPKDKKVEGIWRHLCKRNDKFNVRSARICSKHFSDDDYKRNLKHELLPYKPKKYRLPKKEAIPSKNLPLLGKKFSLFALSKFCEKTRILKIIEIILYVLSLNYVNLPKIVDDDVRVLKNQNGGKLQK</sequence>
<dbReference type="InterPro" id="IPR038441">
    <property type="entry name" value="THAP_Znf_sf"/>
</dbReference>
<protein>
    <recommendedName>
        <fullName evidence="6">THAP-type domain-containing protein</fullName>
    </recommendedName>
</protein>
<evidence type="ECO:0000256" key="5">
    <source>
        <dbReference type="PROSITE-ProRule" id="PRU00309"/>
    </source>
</evidence>
<evidence type="ECO:0000259" key="6">
    <source>
        <dbReference type="PROSITE" id="PS50950"/>
    </source>
</evidence>
<evidence type="ECO:0000313" key="7">
    <source>
        <dbReference type="EMBL" id="KAK5646413.1"/>
    </source>
</evidence>
<gene>
    <name evidence="7" type="ORF">RI129_004877</name>
</gene>
<feature type="domain" description="THAP-type" evidence="6">
    <location>
        <begin position="1"/>
        <end position="91"/>
    </location>
</feature>
<proteinExistence type="predicted"/>
<dbReference type="PROSITE" id="PS50950">
    <property type="entry name" value="ZF_THAP"/>
    <property type="match status" value="1"/>
</dbReference>
<evidence type="ECO:0000313" key="8">
    <source>
        <dbReference type="Proteomes" id="UP001329430"/>
    </source>
</evidence>
<keyword evidence="1" id="KW-0479">Metal-binding</keyword>
<dbReference type="SMART" id="SM00692">
    <property type="entry name" value="DM3"/>
    <property type="match status" value="1"/>
</dbReference>
<dbReference type="SMART" id="SM00980">
    <property type="entry name" value="THAP"/>
    <property type="match status" value="1"/>
</dbReference>
<organism evidence="7 8">
    <name type="scientific">Pyrocoelia pectoralis</name>
    <dbReference type="NCBI Taxonomy" id="417401"/>
    <lineage>
        <taxon>Eukaryota</taxon>
        <taxon>Metazoa</taxon>
        <taxon>Ecdysozoa</taxon>
        <taxon>Arthropoda</taxon>
        <taxon>Hexapoda</taxon>
        <taxon>Insecta</taxon>
        <taxon>Pterygota</taxon>
        <taxon>Neoptera</taxon>
        <taxon>Endopterygota</taxon>
        <taxon>Coleoptera</taxon>
        <taxon>Polyphaga</taxon>
        <taxon>Elateriformia</taxon>
        <taxon>Elateroidea</taxon>
        <taxon>Lampyridae</taxon>
        <taxon>Lampyrinae</taxon>
        <taxon>Pyrocoelia</taxon>
    </lineage>
</organism>
<dbReference type="Pfam" id="PF05485">
    <property type="entry name" value="THAP"/>
    <property type="match status" value="1"/>
</dbReference>
<name>A0AAN7VJP7_9COLE</name>
<dbReference type="PANTHER" id="PTHR46600:SF11">
    <property type="entry name" value="THAP DOMAIN-CONTAINING PROTEIN 10"/>
    <property type="match status" value="1"/>
</dbReference>
<accession>A0AAN7VJP7</accession>
<dbReference type="EMBL" id="JAVRBK010000003">
    <property type="protein sequence ID" value="KAK5646413.1"/>
    <property type="molecule type" value="Genomic_DNA"/>
</dbReference>
<dbReference type="GO" id="GO:0043565">
    <property type="term" value="F:sequence-specific DNA binding"/>
    <property type="evidence" value="ECO:0007669"/>
    <property type="project" value="InterPro"/>
</dbReference>
<evidence type="ECO:0000256" key="4">
    <source>
        <dbReference type="ARBA" id="ARBA00023125"/>
    </source>
</evidence>
<keyword evidence="4 5" id="KW-0238">DNA-binding</keyword>
<evidence type="ECO:0000256" key="2">
    <source>
        <dbReference type="ARBA" id="ARBA00022771"/>
    </source>
</evidence>
<evidence type="ECO:0000256" key="3">
    <source>
        <dbReference type="ARBA" id="ARBA00022833"/>
    </source>
</evidence>
<comment type="caution">
    <text evidence="7">The sequence shown here is derived from an EMBL/GenBank/DDBJ whole genome shotgun (WGS) entry which is preliminary data.</text>
</comment>
<dbReference type="PANTHER" id="PTHR46600">
    <property type="entry name" value="THAP DOMAIN-CONTAINING"/>
    <property type="match status" value="1"/>
</dbReference>
<dbReference type="GO" id="GO:0008270">
    <property type="term" value="F:zinc ion binding"/>
    <property type="evidence" value="ECO:0007669"/>
    <property type="project" value="UniProtKB-KW"/>
</dbReference>